<dbReference type="Proteomes" id="UP000076630">
    <property type="component" value="Unassembled WGS sequence"/>
</dbReference>
<feature type="domain" description="Nudix hydrolase" evidence="6">
    <location>
        <begin position="10"/>
        <end position="135"/>
    </location>
</feature>
<comment type="cofactor">
    <cofactor evidence="1">
        <name>Mg(2+)</name>
        <dbReference type="ChEBI" id="CHEBI:18420"/>
    </cofactor>
</comment>
<keyword evidence="8" id="KW-1185">Reference proteome</keyword>
<dbReference type="OrthoDB" id="9804563at2"/>
<sequence length="167" mass="19176">MGKVMIPEGIKKIATLCVLRNGNNFMLLKRLKEPNKDTYTPVGGKIEPYETPEEGVIRETFEETGIRVDKVKFCGILTETSPTKYNWLSYVYVADIDEVAPPECNEGTLEWIAYEDLLNVPTPKTDWYIYQYILEQQPFVFHALYDGELNLLEMKEEIKGLLLSADS</sequence>
<dbReference type="AlphaFoldDB" id="A0A165RJS9"/>
<dbReference type="PROSITE" id="PS00893">
    <property type="entry name" value="NUDIX_BOX"/>
    <property type="match status" value="1"/>
</dbReference>
<dbReference type="SUPFAM" id="SSF55811">
    <property type="entry name" value="Nudix"/>
    <property type="match status" value="1"/>
</dbReference>
<comment type="similarity">
    <text evidence="2">Belongs to the Nudix hydrolase family.</text>
</comment>
<evidence type="ECO:0000313" key="7">
    <source>
        <dbReference type="EMBL" id="KZE82792.1"/>
    </source>
</evidence>
<dbReference type="GO" id="GO:0046872">
    <property type="term" value="F:metal ion binding"/>
    <property type="evidence" value="ECO:0007669"/>
    <property type="project" value="UniProtKB-KW"/>
</dbReference>
<dbReference type="GO" id="GO:0005737">
    <property type="term" value="C:cytoplasm"/>
    <property type="evidence" value="ECO:0007669"/>
    <property type="project" value="TreeGrafter"/>
</dbReference>
<protein>
    <submittedName>
        <fullName evidence="7">NUDIX hydrolase</fullName>
    </submittedName>
</protein>
<evidence type="ECO:0000313" key="8">
    <source>
        <dbReference type="Proteomes" id="UP000076630"/>
    </source>
</evidence>
<name>A0A165RJS9_9FLAO</name>
<dbReference type="GO" id="GO:0006281">
    <property type="term" value="P:DNA repair"/>
    <property type="evidence" value="ECO:0007669"/>
    <property type="project" value="InterPro"/>
</dbReference>
<dbReference type="EMBL" id="LQNU01000043">
    <property type="protein sequence ID" value="KZE82792.1"/>
    <property type="molecule type" value="Genomic_DNA"/>
</dbReference>
<evidence type="ECO:0000256" key="4">
    <source>
        <dbReference type="ARBA" id="ARBA00022801"/>
    </source>
</evidence>
<gene>
    <name evidence="7" type="ORF">AV926_06715</name>
</gene>
<reference evidence="7 8" key="1">
    <citation type="submission" date="2016-01" db="EMBL/GenBank/DDBJ databases">
        <title>Whole genome sequencing of Myroides marinus L41.</title>
        <authorList>
            <person name="Hong K.W."/>
        </authorList>
    </citation>
    <scope>NUCLEOTIDE SEQUENCE [LARGE SCALE GENOMIC DNA]</scope>
    <source>
        <strain evidence="7 8">L41</strain>
    </source>
</reference>
<dbReference type="PRINTS" id="PR01402">
    <property type="entry name" value="MUTATORMUTX"/>
</dbReference>
<dbReference type="InterPro" id="IPR020084">
    <property type="entry name" value="NUDIX_hydrolase_CS"/>
</dbReference>
<proteinExistence type="inferred from homology"/>
<dbReference type="RefSeq" id="WP_038987191.1">
    <property type="nucleotide sequence ID" value="NZ_JWJO01000043.1"/>
</dbReference>
<evidence type="ECO:0000256" key="3">
    <source>
        <dbReference type="ARBA" id="ARBA00022723"/>
    </source>
</evidence>
<dbReference type="Pfam" id="PF00293">
    <property type="entry name" value="NUDIX"/>
    <property type="match status" value="1"/>
</dbReference>
<dbReference type="Gene3D" id="3.90.79.10">
    <property type="entry name" value="Nucleoside Triphosphate Pyrophosphohydrolase"/>
    <property type="match status" value="1"/>
</dbReference>
<organism evidence="7 8">
    <name type="scientific">Myroides marinus</name>
    <dbReference type="NCBI Taxonomy" id="703342"/>
    <lineage>
        <taxon>Bacteria</taxon>
        <taxon>Pseudomonadati</taxon>
        <taxon>Bacteroidota</taxon>
        <taxon>Flavobacteriia</taxon>
        <taxon>Flavobacteriales</taxon>
        <taxon>Flavobacteriaceae</taxon>
        <taxon>Myroides</taxon>
    </lineage>
</organism>
<keyword evidence="4 7" id="KW-0378">Hydrolase</keyword>
<dbReference type="InterPro" id="IPR015797">
    <property type="entry name" value="NUDIX_hydrolase-like_dom_sf"/>
</dbReference>
<keyword evidence="5" id="KW-0460">Magnesium</keyword>
<dbReference type="PROSITE" id="PS51462">
    <property type="entry name" value="NUDIX"/>
    <property type="match status" value="1"/>
</dbReference>
<dbReference type="InterPro" id="IPR003562">
    <property type="entry name" value="Mutator_MutX_prot"/>
</dbReference>
<dbReference type="CDD" id="cd18886">
    <property type="entry name" value="NUDIX_MutT_Nudt1"/>
    <property type="match status" value="1"/>
</dbReference>
<evidence type="ECO:0000256" key="1">
    <source>
        <dbReference type="ARBA" id="ARBA00001946"/>
    </source>
</evidence>
<evidence type="ECO:0000256" key="5">
    <source>
        <dbReference type="ARBA" id="ARBA00022842"/>
    </source>
</evidence>
<accession>A0A165RJS9</accession>
<dbReference type="InterPro" id="IPR000086">
    <property type="entry name" value="NUDIX_hydrolase_dom"/>
</dbReference>
<keyword evidence="3" id="KW-0479">Metal-binding</keyword>
<dbReference type="PANTHER" id="PTHR43758:SF2">
    <property type="entry name" value="OXIDIZED PURINE NUCLEOSIDE TRIPHOSPHATE HYDROLASE"/>
    <property type="match status" value="1"/>
</dbReference>
<evidence type="ECO:0000259" key="6">
    <source>
        <dbReference type="PROSITE" id="PS51462"/>
    </source>
</evidence>
<dbReference type="GO" id="GO:0008413">
    <property type="term" value="F:8-oxo-7,8-dihydroguanosine triphosphate pyrophosphatase activity"/>
    <property type="evidence" value="ECO:0007669"/>
    <property type="project" value="InterPro"/>
</dbReference>
<evidence type="ECO:0000256" key="2">
    <source>
        <dbReference type="ARBA" id="ARBA00005582"/>
    </source>
</evidence>
<dbReference type="PANTHER" id="PTHR43758">
    <property type="entry name" value="7,8-DIHYDRO-8-OXOGUANINE TRIPHOSPHATASE"/>
    <property type="match status" value="1"/>
</dbReference>
<comment type="caution">
    <text evidence="7">The sequence shown here is derived from an EMBL/GenBank/DDBJ whole genome shotgun (WGS) entry which is preliminary data.</text>
</comment>